<accession>A0A1A8K716</accession>
<name>A0A1A8K716_NOTKU</name>
<sequence length="42" mass="4427">QLQLTAPPGDGSNTENKVRQCVEANAADGHGHLCNESNLSFC</sequence>
<dbReference type="EMBL" id="HAEE01007409">
    <property type="protein sequence ID" value="SBR27459.1"/>
    <property type="molecule type" value="Transcribed_RNA"/>
</dbReference>
<gene>
    <name evidence="1" type="primary">C23H1ORF192</name>
</gene>
<reference evidence="1" key="1">
    <citation type="submission" date="2016-05" db="EMBL/GenBank/DDBJ databases">
        <authorList>
            <person name="Lavstsen T."/>
            <person name="Jespersen J.S."/>
        </authorList>
    </citation>
    <scope>NUCLEOTIDE SEQUENCE</scope>
    <source>
        <tissue evidence="1">Brain</tissue>
    </source>
</reference>
<evidence type="ECO:0000313" key="1">
    <source>
        <dbReference type="EMBL" id="SBR27459.1"/>
    </source>
</evidence>
<dbReference type="AlphaFoldDB" id="A0A1A8K716"/>
<proteinExistence type="predicted"/>
<protein>
    <submittedName>
        <fullName evidence="1">Chromosome 1 open reading frame 192</fullName>
    </submittedName>
</protein>
<reference evidence="1" key="2">
    <citation type="submission" date="2016-06" db="EMBL/GenBank/DDBJ databases">
        <title>The genome of a short-lived fish provides insights into sex chromosome evolution and the genetic control of aging.</title>
        <authorList>
            <person name="Reichwald K."/>
            <person name="Felder M."/>
            <person name="Petzold A."/>
            <person name="Koch P."/>
            <person name="Groth M."/>
            <person name="Platzer M."/>
        </authorList>
    </citation>
    <scope>NUCLEOTIDE SEQUENCE</scope>
    <source>
        <tissue evidence="1">Brain</tissue>
    </source>
</reference>
<organism evidence="1">
    <name type="scientific">Nothobranchius kuhntae</name>
    <name type="common">Beira killifish</name>
    <dbReference type="NCBI Taxonomy" id="321403"/>
    <lineage>
        <taxon>Eukaryota</taxon>
        <taxon>Metazoa</taxon>
        <taxon>Chordata</taxon>
        <taxon>Craniata</taxon>
        <taxon>Vertebrata</taxon>
        <taxon>Euteleostomi</taxon>
        <taxon>Actinopterygii</taxon>
        <taxon>Neopterygii</taxon>
        <taxon>Teleostei</taxon>
        <taxon>Neoteleostei</taxon>
        <taxon>Acanthomorphata</taxon>
        <taxon>Ovalentaria</taxon>
        <taxon>Atherinomorphae</taxon>
        <taxon>Cyprinodontiformes</taxon>
        <taxon>Nothobranchiidae</taxon>
        <taxon>Nothobranchius</taxon>
    </lineage>
</organism>
<feature type="non-terminal residue" evidence="1">
    <location>
        <position position="1"/>
    </location>
</feature>